<dbReference type="EMBL" id="QREG01000006">
    <property type="protein sequence ID" value="REE00124.1"/>
    <property type="molecule type" value="Genomic_DNA"/>
</dbReference>
<dbReference type="AlphaFoldDB" id="A0A3D9L5N8"/>
<evidence type="ECO:0000313" key="1">
    <source>
        <dbReference type="EMBL" id="REE00124.1"/>
    </source>
</evidence>
<protein>
    <submittedName>
        <fullName evidence="1">Uncharacterized protein</fullName>
    </submittedName>
</protein>
<keyword evidence="2" id="KW-1185">Reference proteome</keyword>
<reference evidence="1 2" key="1">
    <citation type="submission" date="2018-07" db="EMBL/GenBank/DDBJ databases">
        <title>Genomic Encyclopedia of Type Strains, Phase IV (KMG-IV): sequencing the most valuable type-strain genomes for metagenomic binning, comparative biology and taxonomic classification.</title>
        <authorList>
            <person name="Goeker M."/>
        </authorList>
    </citation>
    <scope>NUCLEOTIDE SEQUENCE [LARGE SCALE GENOMIC DNA]</scope>
    <source>
        <strain evidence="1 2">DSM 4134</strain>
    </source>
</reference>
<comment type="caution">
    <text evidence="1">The sequence shown here is derived from an EMBL/GenBank/DDBJ whole genome shotgun (WGS) entry which is preliminary data.</text>
</comment>
<name>A0A3D9L5N8_MARFU</name>
<organism evidence="1 2">
    <name type="scientific">Marinoscillum furvescens DSM 4134</name>
    <dbReference type="NCBI Taxonomy" id="1122208"/>
    <lineage>
        <taxon>Bacteria</taxon>
        <taxon>Pseudomonadati</taxon>
        <taxon>Bacteroidota</taxon>
        <taxon>Cytophagia</taxon>
        <taxon>Cytophagales</taxon>
        <taxon>Reichenbachiellaceae</taxon>
        <taxon>Marinoscillum</taxon>
    </lineage>
</organism>
<evidence type="ECO:0000313" key="2">
    <source>
        <dbReference type="Proteomes" id="UP000256779"/>
    </source>
</evidence>
<sequence>MVVRRLQGRKVGCKYVLDACKRVQAPGKEQNQPPDDSFFQFDHQYLRKYPSAGWGLVSMNSFLWFDQFVDTALLAVHDMQQVETAAQTGDIPGLESSSLAAAKFLHQLPCLIVKP</sequence>
<accession>A0A3D9L5N8</accession>
<dbReference type="Proteomes" id="UP000256779">
    <property type="component" value="Unassembled WGS sequence"/>
</dbReference>
<proteinExistence type="predicted"/>
<gene>
    <name evidence="1" type="ORF">C7460_10661</name>
</gene>